<dbReference type="Pfam" id="PF13832">
    <property type="entry name" value="zf-HC5HC2H_2"/>
    <property type="match status" value="1"/>
</dbReference>
<dbReference type="SMART" id="SM00249">
    <property type="entry name" value="PHD"/>
    <property type="match status" value="2"/>
</dbReference>
<keyword evidence="3 8" id="KW-0863">Zinc-finger</keyword>
<evidence type="ECO:0000259" key="9">
    <source>
        <dbReference type="PROSITE" id="PS50016"/>
    </source>
</evidence>
<dbReference type="InterPro" id="IPR001965">
    <property type="entry name" value="Znf_PHD"/>
</dbReference>
<feature type="domain" description="PHD-type" evidence="10">
    <location>
        <begin position="91"/>
        <end position="207"/>
    </location>
</feature>
<proteinExistence type="inferred from homology"/>
<evidence type="ECO:0000259" key="10">
    <source>
        <dbReference type="PROSITE" id="PS51805"/>
    </source>
</evidence>
<dbReference type="PROSITE" id="PS51805">
    <property type="entry name" value="EPHD"/>
    <property type="match status" value="1"/>
</dbReference>
<dbReference type="EMBL" id="OC889726">
    <property type="protein sequence ID" value="CAD7645789.1"/>
    <property type="molecule type" value="Genomic_DNA"/>
</dbReference>
<feature type="non-terminal residue" evidence="11">
    <location>
        <position position="352"/>
    </location>
</feature>
<comment type="function">
    <text evidence="6">May function as a negative regulator of the EGFR/Ras/MAPK signaling pathway during eye development.</text>
</comment>
<dbReference type="CDD" id="cd15573">
    <property type="entry name" value="PHD_JADE"/>
    <property type="match status" value="1"/>
</dbReference>
<dbReference type="Proteomes" id="UP000759131">
    <property type="component" value="Unassembled WGS sequence"/>
</dbReference>
<dbReference type="EMBL" id="CAJPIZ010035151">
    <property type="protein sequence ID" value="CAG2120731.1"/>
    <property type="molecule type" value="Genomic_DNA"/>
</dbReference>
<dbReference type="Gene3D" id="3.30.40.10">
    <property type="entry name" value="Zinc/RING finger domain, C3HC4 (zinc finger)"/>
    <property type="match status" value="2"/>
</dbReference>
<evidence type="ECO:0000256" key="5">
    <source>
        <dbReference type="ARBA" id="ARBA00038371"/>
    </source>
</evidence>
<keyword evidence="1" id="KW-0479">Metal-binding</keyword>
<keyword evidence="2" id="KW-0677">Repeat</keyword>
<dbReference type="SUPFAM" id="SSF57903">
    <property type="entry name" value="FYVE/PHD zinc finger"/>
    <property type="match status" value="1"/>
</dbReference>
<dbReference type="PANTHER" id="PTHR13793">
    <property type="entry name" value="PHD FINGER PROTEINS"/>
    <property type="match status" value="1"/>
</dbReference>
<dbReference type="FunFam" id="3.30.40.10:FF:000004">
    <property type="entry name" value="Jade family PHD finger 2"/>
    <property type="match status" value="1"/>
</dbReference>
<name>A0A7R9LSQ7_9ACAR</name>
<reference evidence="11" key="1">
    <citation type="submission" date="2020-11" db="EMBL/GenBank/DDBJ databases">
        <authorList>
            <person name="Tran Van P."/>
        </authorList>
    </citation>
    <scope>NUCLEOTIDE SEQUENCE</scope>
</reference>
<protein>
    <recommendedName>
        <fullName evidence="7">PHD finger protein rhinoceros</fullName>
    </recommendedName>
</protein>
<dbReference type="InterPro" id="IPR011011">
    <property type="entry name" value="Znf_FYVE_PHD"/>
</dbReference>
<evidence type="ECO:0000256" key="6">
    <source>
        <dbReference type="ARBA" id="ARBA00055261"/>
    </source>
</evidence>
<evidence type="ECO:0000256" key="8">
    <source>
        <dbReference type="PROSITE-ProRule" id="PRU00146"/>
    </source>
</evidence>
<evidence type="ECO:0000256" key="2">
    <source>
        <dbReference type="ARBA" id="ARBA00022737"/>
    </source>
</evidence>
<keyword evidence="4" id="KW-0862">Zinc</keyword>
<dbReference type="InterPro" id="IPR050701">
    <property type="entry name" value="Histone_Mod_Regulator"/>
</dbReference>
<evidence type="ECO:0000313" key="12">
    <source>
        <dbReference type="Proteomes" id="UP000759131"/>
    </source>
</evidence>
<dbReference type="AlphaFoldDB" id="A0A7R9LSQ7"/>
<gene>
    <name evidence="11" type="ORF">OSB1V03_LOCUS20677</name>
</gene>
<dbReference type="GO" id="GO:0006357">
    <property type="term" value="P:regulation of transcription by RNA polymerase II"/>
    <property type="evidence" value="ECO:0007669"/>
    <property type="project" value="TreeGrafter"/>
</dbReference>
<dbReference type="Pfam" id="PF13831">
    <property type="entry name" value="PHD_2"/>
    <property type="match status" value="1"/>
</dbReference>
<evidence type="ECO:0000256" key="1">
    <source>
        <dbReference type="ARBA" id="ARBA00022723"/>
    </source>
</evidence>
<dbReference type="PANTHER" id="PTHR13793:SF160">
    <property type="entry name" value="PHD FINGER PROTEIN RHINOCEROS"/>
    <property type="match status" value="1"/>
</dbReference>
<dbReference type="InterPro" id="IPR034732">
    <property type="entry name" value="EPHD"/>
</dbReference>
<dbReference type="GO" id="GO:0008270">
    <property type="term" value="F:zinc ion binding"/>
    <property type="evidence" value="ECO:0007669"/>
    <property type="project" value="UniProtKB-KW"/>
</dbReference>
<dbReference type="InterPro" id="IPR013083">
    <property type="entry name" value="Znf_RING/FYVE/PHD"/>
</dbReference>
<evidence type="ECO:0000256" key="7">
    <source>
        <dbReference type="ARBA" id="ARBA00068706"/>
    </source>
</evidence>
<comment type="similarity">
    <text evidence="5">Belongs to the JADE family.</text>
</comment>
<evidence type="ECO:0000313" key="11">
    <source>
        <dbReference type="EMBL" id="CAD7645789.1"/>
    </source>
</evidence>
<accession>A0A7R9LSQ7</accession>
<dbReference type="InterPro" id="IPR019787">
    <property type="entry name" value="Znf_PHD-finger"/>
</dbReference>
<evidence type="ECO:0000256" key="4">
    <source>
        <dbReference type="ARBA" id="ARBA00022833"/>
    </source>
</evidence>
<dbReference type="PROSITE" id="PS50016">
    <property type="entry name" value="ZF_PHD_2"/>
    <property type="match status" value="1"/>
</dbReference>
<feature type="non-terminal residue" evidence="11">
    <location>
        <position position="1"/>
    </location>
</feature>
<feature type="domain" description="PHD-type" evidence="9">
    <location>
        <begin position="36"/>
        <end position="86"/>
    </location>
</feature>
<evidence type="ECO:0000256" key="3">
    <source>
        <dbReference type="ARBA" id="ARBA00022771"/>
    </source>
</evidence>
<sequence>TPQISDNQLEEVINHLEQQCARNIKTRQVGIEYDDHIICDVCRSPDAEEGNEMVFCDLCNICVHQACYGIVDIPEGDWLCRPCKEFGSQKNISCVLCPNFGGALKPTSSSKQWAHVSCALWVPEVSIGCVSTMEPITKIKQIPQTRWNLICSLCNVKQGAPIQCSVKTCKIAYHVICAFNHKLKMKAIVESDKTKGVKLKSYCKKHTEKGDVDDDGNVLKAEAKGESTDNQSFLPKTQHEIEIATNIPEDEDKHESDFWKYIDINKVQQELIRTDASYSVSKSMNFLDFIVQYWKLKRTSNYGASLIPLTSSAQFQEQQQQQRNEILRMRVDLERIRNLSYMICRREKVKRN</sequence>
<keyword evidence="12" id="KW-1185">Reference proteome</keyword>
<organism evidence="11">
    <name type="scientific">Medioppia subpectinata</name>
    <dbReference type="NCBI Taxonomy" id="1979941"/>
    <lineage>
        <taxon>Eukaryota</taxon>
        <taxon>Metazoa</taxon>
        <taxon>Ecdysozoa</taxon>
        <taxon>Arthropoda</taxon>
        <taxon>Chelicerata</taxon>
        <taxon>Arachnida</taxon>
        <taxon>Acari</taxon>
        <taxon>Acariformes</taxon>
        <taxon>Sarcoptiformes</taxon>
        <taxon>Oribatida</taxon>
        <taxon>Brachypylina</taxon>
        <taxon>Oppioidea</taxon>
        <taxon>Oppiidae</taxon>
        <taxon>Medioppia</taxon>
    </lineage>
</organism>
<dbReference type="OrthoDB" id="20839at2759"/>
<dbReference type="FunFam" id="3.30.40.10:FF:000030">
    <property type="entry name" value="Protein Jade-1 isoform 1"/>
    <property type="match status" value="1"/>
</dbReference>